<keyword evidence="7" id="KW-1185">Reference proteome</keyword>
<feature type="binding site" evidence="4">
    <location>
        <position position="221"/>
    </location>
    <ligand>
        <name>substrate</name>
    </ligand>
</feature>
<feature type="binding site" evidence="4">
    <location>
        <position position="186"/>
    </location>
    <ligand>
        <name>substrate</name>
    </ligand>
</feature>
<keyword evidence="2 4" id="KW-0413">Isomerase</keyword>
<dbReference type="RefSeq" id="WP_009183033.1">
    <property type="nucleotide sequence ID" value="NZ_CM001369.1"/>
</dbReference>
<dbReference type="NCBIfam" id="TIGR02197">
    <property type="entry name" value="heptose_epim"/>
    <property type="match status" value="1"/>
</dbReference>
<comment type="catalytic activity">
    <reaction evidence="4">
        <text>ADP-D-glycero-beta-D-manno-heptose = ADP-L-glycero-beta-D-manno-heptose</text>
        <dbReference type="Rhea" id="RHEA:17577"/>
        <dbReference type="ChEBI" id="CHEBI:59967"/>
        <dbReference type="ChEBI" id="CHEBI:61506"/>
        <dbReference type="EC" id="5.1.3.20"/>
    </reaction>
</comment>
<evidence type="ECO:0000256" key="4">
    <source>
        <dbReference type="HAMAP-Rule" id="MF_01601"/>
    </source>
</evidence>
<dbReference type="OrthoDB" id="9803010at2"/>
<dbReference type="InterPro" id="IPR036291">
    <property type="entry name" value="NAD(P)-bd_dom_sf"/>
</dbReference>
<feature type="active site" description="Proton acceptor" evidence="4">
    <location>
        <position position="184"/>
    </location>
</feature>
<comment type="subunit">
    <text evidence="4">Homopentamer.</text>
</comment>
<feature type="binding site" evidence="4">
    <location>
        <begin position="31"/>
        <end position="32"/>
    </location>
    <ligand>
        <name>NADP(+)</name>
        <dbReference type="ChEBI" id="CHEBI:58349"/>
    </ligand>
</feature>
<evidence type="ECO:0000256" key="1">
    <source>
        <dbReference type="ARBA" id="ARBA00022857"/>
    </source>
</evidence>
<accession>G7QEA7</accession>
<dbReference type="InterPro" id="IPR001509">
    <property type="entry name" value="Epimerase_deHydtase"/>
</dbReference>
<evidence type="ECO:0000259" key="5">
    <source>
        <dbReference type="Pfam" id="PF01370"/>
    </source>
</evidence>
<dbReference type="eggNOG" id="COG0451">
    <property type="taxonomic scope" value="Bacteria"/>
</dbReference>
<feature type="binding site" evidence="4">
    <location>
        <position position="193"/>
    </location>
    <ligand>
        <name>substrate</name>
    </ligand>
</feature>
<feature type="binding site" evidence="4">
    <location>
        <position position="286"/>
    </location>
    <ligand>
        <name>substrate</name>
    </ligand>
</feature>
<name>G7QEA7_9BACT</name>
<keyword evidence="3 4" id="KW-0119">Carbohydrate metabolism</keyword>
<feature type="binding site" evidence="4">
    <location>
        <position position="175"/>
    </location>
    <ligand>
        <name>substrate</name>
    </ligand>
</feature>
<evidence type="ECO:0000313" key="7">
    <source>
        <dbReference type="Proteomes" id="UP000004662"/>
    </source>
</evidence>
<gene>
    <name evidence="4" type="primary">hldD</name>
    <name evidence="6" type="ORF">DFW101_3717</name>
</gene>
<dbReference type="EC" id="5.1.3.20" evidence="4"/>
<reference evidence="7" key="1">
    <citation type="journal article" date="2015" name="Genome Announc.">
        <title>High-Quality Draft Genome Sequence of Desulfovibrio carbinoliphilus FW-101-2B, an Organic Acid-Oxidizing Sulfate-Reducing Bacterium Isolated from Uranium(VI)-Contaminated Groundwater.</title>
        <authorList>
            <person name="Ramsay B.D."/>
            <person name="Hwang C."/>
            <person name="Woo H.L."/>
            <person name="Carroll S.L."/>
            <person name="Lucas S."/>
            <person name="Han J."/>
            <person name="Lapidus A.L."/>
            <person name="Cheng J.F."/>
            <person name="Goodwin L.A."/>
            <person name="Pitluck S."/>
            <person name="Peters L."/>
            <person name="Chertkov O."/>
            <person name="Held B."/>
            <person name="Detter J.C."/>
            <person name="Han C.S."/>
            <person name="Tapia R."/>
            <person name="Land M.L."/>
            <person name="Hauser L.J."/>
            <person name="Kyrpides N.C."/>
            <person name="Ivanova N.N."/>
            <person name="Mikhailova N."/>
            <person name="Pagani I."/>
            <person name="Woyke T."/>
            <person name="Arkin A.P."/>
            <person name="Dehal P."/>
            <person name="Chivian D."/>
            <person name="Criddle C.S."/>
            <person name="Wu W."/>
            <person name="Chakraborty R."/>
            <person name="Hazen T.C."/>
            <person name="Fields M.W."/>
        </authorList>
    </citation>
    <scope>NUCLEOTIDE SEQUENCE [LARGE SCALE GENOMIC DNA]</scope>
    <source>
        <strain evidence="7">FW-101-2B</strain>
    </source>
</reference>
<dbReference type="Gene3D" id="3.90.25.10">
    <property type="entry name" value="UDP-galactose 4-epimerase, domain 1"/>
    <property type="match status" value="1"/>
</dbReference>
<dbReference type="GO" id="GO:0097171">
    <property type="term" value="P:ADP-L-glycero-beta-D-manno-heptose biosynthetic process"/>
    <property type="evidence" value="ECO:0007669"/>
    <property type="project" value="UniProtKB-UniPathway"/>
</dbReference>
<comment type="function">
    <text evidence="4">Catalyzes the interconversion between ADP-D-glycero-beta-D-manno-heptose and ADP-L-glycero-beta-D-manno-heptose via an epimerization at carbon 6 of the heptose.</text>
</comment>
<evidence type="ECO:0000256" key="2">
    <source>
        <dbReference type="ARBA" id="ARBA00023235"/>
    </source>
</evidence>
<comment type="pathway">
    <text evidence="4">Nucleotide-sugar biosynthesis; ADP-L-glycero-beta-D-manno-heptose biosynthesis; ADP-L-glycero-beta-D-manno-heptose from D-glycero-beta-D-manno-heptose 7-phosphate: step 4/4.</text>
</comment>
<comment type="domain">
    <text evidence="4">Contains a large N-terminal NADP-binding domain, and a smaller C-terminal substrate-binding domain.</text>
</comment>
<feature type="binding site" evidence="4">
    <location>
        <begin position="73"/>
        <end position="77"/>
    </location>
    <ligand>
        <name>NADP(+)</name>
        <dbReference type="ChEBI" id="CHEBI:58349"/>
    </ligand>
</feature>
<organism evidence="6 7">
    <name type="scientific">Solidesulfovibrio carbinoliphilus subsp. oakridgensis</name>
    <dbReference type="NCBI Taxonomy" id="694327"/>
    <lineage>
        <taxon>Bacteria</taxon>
        <taxon>Pseudomonadati</taxon>
        <taxon>Thermodesulfobacteriota</taxon>
        <taxon>Desulfovibrionia</taxon>
        <taxon>Desulfovibrionales</taxon>
        <taxon>Desulfovibrionaceae</taxon>
        <taxon>Solidesulfovibrio</taxon>
    </lineage>
</organism>
<dbReference type="PANTHER" id="PTHR43103:SF3">
    <property type="entry name" value="ADP-L-GLYCERO-D-MANNO-HEPTOSE-6-EPIMERASE"/>
    <property type="match status" value="1"/>
</dbReference>
<dbReference type="HOGENOM" id="CLU_007383_1_3_7"/>
<evidence type="ECO:0000256" key="3">
    <source>
        <dbReference type="ARBA" id="ARBA00023277"/>
    </source>
</evidence>
<keyword evidence="6" id="KW-0614">Plasmid</keyword>
<feature type="binding site" evidence="4">
    <location>
        <position position="38"/>
    </location>
    <ligand>
        <name>NADP(+)</name>
        <dbReference type="ChEBI" id="CHEBI:58349"/>
    </ligand>
</feature>
<protein>
    <recommendedName>
        <fullName evidence="4">ADP-L-glycero-D-manno-heptose-6-epimerase</fullName>
        <ecNumber evidence="4">5.1.3.20</ecNumber>
    </recommendedName>
    <alternativeName>
        <fullName evidence="4">ADP-L-glycero-beta-D-manno-heptose-6-epimerase</fullName>
        <shortName evidence="4">ADP-glyceromanno-heptose 6-epimerase</shortName>
        <shortName evidence="4">ADP-hep 6-epimerase</shortName>
        <shortName evidence="4">AGME</shortName>
    </alternativeName>
</protein>
<dbReference type="GO" id="GO:0008712">
    <property type="term" value="F:ADP-glyceromanno-heptose 6-epimerase activity"/>
    <property type="evidence" value="ECO:0007669"/>
    <property type="project" value="UniProtKB-UniRule"/>
</dbReference>
<keyword evidence="1 4" id="KW-0521">NADP</keyword>
<feature type="binding site" evidence="4">
    <location>
        <position position="176"/>
    </location>
    <ligand>
        <name>NADP(+)</name>
        <dbReference type="ChEBI" id="CHEBI:58349"/>
    </ligand>
</feature>
<dbReference type="PANTHER" id="PTHR43103">
    <property type="entry name" value="NUCLEOSIDE-DIPHOSPHATE-SUGAR EPIMERASE"/>
    <property type="match status" value="1"/>
</dbReference>
<comment type="similarity">
    <text evidence="4">Belongs to the NAD(P)-dependent epimerase/dehydratase family. HldD subfamily.</text>
</comment>
<sequence length="328" mass="35932">MILITGAAGFIGSNLAAGLNDRGETGLILCDRLRSGEKWKNIRARRFDDLITPEDLPLWLAGKGKTLRAVCHLGAISSTTVTDGDAVARENLRFSLDLLDWCAVARVPFLYASSAATYGDGSAGFADDDDPDALARFTPLNLYAFSKHAFDGIVSRRRAAGAALPPQCVGLKFFNVFGPNEHHKGAMQSVLTKVWPDIRAGRPVKLFKSHHPDYPDGGQKRDFVYVRDCERVMLWLLDHPEVSGLFNVGTGTARTFQDCILAGFAAAGREPAIEYVDMPLEIRGKYQYFTEASLGGLRRAGYPHAPMALEAAVADYVTRHLLADNPYR</sequence>
<dbReference type="SUPFAM" id="SSF51735">
    <property type="entry name" value="NAD(P)-binding Rossmann-fold domains"/>
    <property type="match status" value="1"/>
</dbReference>
<dbReference type="EMBL" id="CM001369">
    <property type="protein sequence ID" value="EHJ46001.1"/>
    <property type="molecule type" value="Genomic_DNA"/>
</dbReference>
<proteinExistence type="inferred from homology"/>
<feature type="binding site" evidence="4">
    <location>
        <begin position="10"/>
        <end position="11"/>
    </location>
    <ligand>
        <name>NADP(+)</name>
        <dbReference type="ChEBI" id="CHEBI:58349"/>
    </ligand>
</feature>
<dbReference type="GO" id="GO:0005975">
    <property type="term" value="P:carbohydrate metabolic process"/>
    <property type="evidence" value="ECO:0007669"/>
    <property type="project" value="UniProtKB-UniRule"/>
</dbReference>
<dbReference type="AlphaFoldDB" id="G7QEA7"/>
<dbReference type="GO" id="GO:0050661">
    <property type="term" value="F:NADP binding"/>
    <property type="evidence" value="ECO:0007669"/>
    <property type="project" value="InterPro"/>
</dbReference>
<dbReference type="InterPro" id="IPR011912">
    <property type="entry name" value="Heptose_epim"/>
</dbReference>
<feature type="active site" description="Proton acceptor" evidence="4">
    <location>
        <position position="143"/>
    </location>
</feature>
<dbReference type="HAMAP" id="MF_01601">
    <property type="entry name" value="Heptose_epimerase"/>
    <property type="match status" value="1"/>
</dbReference>
<feature type="domain" description="NAD-dependent epimerase/dehydratase" evidence="5">
    <location>
        <begin position="2"/>
        <end position="249"/>
    </location>
</feature>
<evidence type="ECO:0000313" key="6">
    <source>
        <dbReference type="EMBL" id="EHJ46001.1"/>
    </source>
</evidence>
<dbReference type="Proteomes" id="UP000004662">
    <property type="component" value="Plasmid pFW10101"/>
</dbReference>
<feature type="binding site" evidence="4">
    <location>
        <begin position="207"/>
        <end position="210"/>
    </location>
    <ligand>
        <name>substrate</name>
    </ligand>
</feature>
<dbReference type="Gene3D" id="3.40.50.720">
    <property type="entry name" value="NAD(P)-binding Rossmann-like Domain"/>
    <property type="match status" value="1"/>
</dbReference>
<comment type="caution">
    <text evidence="4">Lacks conserved residue(s) required for the propagation of feature annotation.</text>
</comment>
<geneLocation type="plasmid" evidence="6 7">
    <name>pFW10101</name>
</geneLocation>
<dbReference type="UniPathway" id="UPA00356">
    <property type="reaction ID" value="UER00440"/>
</dbReference>
<feature type="binding site" evidence="4">
    <location>
        <position position="184"/>
    </location>
    <ligand>
        <name>NADP(+)</name>
        <dbReference type="ChEBI" id="CHEBI:58349"/>
    </ligand>
</feature>
<dbReference type="Pfam" id="PF01370">
    <property type="entry name" value="Epimerase"/>
    <property type="match status" value="1"/>
</dbReference>
<comment type="cofactor">
    <cofactor evidence="4">
        <name>NADP(+)</name>
        <dbReference type="ChEBI" id="CHEBI:58349"/>
    </cofactor>
    <text evidence="4">Binds 1 NADP(+) per subunit.</text>
</comment>
<feature type="binding site" evidence="4">
    <location>
        <position position="147"/>
    </location>
    <ligand>
        <name>NADP(+)</name>
        <dbReference type="ChEBI" id="CHEBI:58349"/>
    </ligand>
</feature>